<dbReference type="HAMAP" id="MF_00044">
    <property type="entry name" value="Asp_tRNA_synth_type1"/>
    <property type="match status" value="1"/>
</dbReference>
<feature type="binding site" evidence="7">
    <location>
        <position position="453"/>
    </location>
    <ligand>
        <name>L-aspartate</name>
        <dbReference type="ChEBI" id="CHEBI:29991"/>
    </ligand>
</feature>
<feature type="binding site" evidence="7">
    <location>
        <position position="180"/>
    </location>
    <ligand>
        <name>L-aspartate</name>
        <dbReference type="ChEBI" id="CHEBI:29991"/>
    </ligand>
</feature>
<keyword evidence="10" id="KW-1185">Reference proteome</keyword>
<keyword evidence="6 7" id="KW-0030">Aminoacyl-tRNA synthetase</keyword>
<feature type="region of interest" description="Aspartate" evidence="7">
    <location>
        <begin position="204"/>
        <end position="207"/>
    </location>
</feature>
<dbReference type="Gene3D" id="2.40.50.140">
    <property type="entry name" value="Nucleic acid-binding proteins"/>
    <property type="match status" value="1"/>
</dbReference>
<dbReference type="NCBIfam" id="NF001750">
    <property type="entry name" value="PRK00476.1"/>
    <property type="match status" value="1"/>
</dbReference>
<dbReference type="InterPro" id="IPR029351">
    <property type="entry name" value="GAD_dom"/>
</dbReference>
<feature type="binding site" evidence="7">
    <location>
        <begin position="539"/>
        <end position="542"/>
    </location>
    <ligand>
        <name>ATP</name>
        <dbReference type="ChEBI" id="CHEBI:30616"/>
    </ligand>
</feature>
<dbReference type="PROSITE" id="PS50862">
    <property type="entry name" value="AA_TRNA_LIGASE_II"/>
    <property type="match status" value="1"/>
</dbReference>
<comment type="similarity">
    <text evidence="1 7">Belongs to the class-II aminoacyl-tRNA synthetase family. Type 1 subfamily.</text>
</comment>
<dbReference type="Pfam" id="PF00152">
    <property type="entry name" value="tRNA-synt_2"/>
    <property type="match status" value="1"/>
</dbReference>
<comment type="subcellular location">
    <subcellularLocation>
        <location evidence="7">Cytoplasm</location>
    </subcellularLocation>
</comment>
<evidence type="ECO:0000256" key="2">
    <source>
        <dbReference type="ARBA" id="ARBA00022598"/>
    </source>
</evidence>
<dbReference type="EMBL" id="CP118868">
    <property type="protein sequence ID" value="WEG35381.1"/>
    <property type="molecule type" value="Genomic_DNA"/>
</dbReference>
<keyword evidence="3 7" id="KW-0547">Nucleotide-binding</keyword>
<dbReference type="InterPro" id="IPR002312">
    <property type="entry name" value="Asp/Asn-tRNA-synth_IIb"/>
</dbReference>
<comment type="catalytic activity">
    <reaction evidence="7">
        <text>tRNA(Asp) + L-aspartate + ATP = L-aspartyl-tRNA(Asp) + AMP + diphosphate</text>
        <dbReference type="Rhea" id="RHEA:19649"/>
        <dbReference type="Rhea" id="RHEA-COMP:9660"/>
        <dbReference type="Rhea" id="RHEA-COMP:9678"/>
        <dbReference type="ChEBI" id="CHEBI:29991"/>
        <dbReference type="ChEBI" id="CHEBI:30616"/>
        <dbReference type="ChEBI" id="CHEBI:33019"/>
        <dbReference type="ChEBI" id="CHEBI:78442"/>
        <dbReference type="ChEBI" id="CHEBI:78516"/>
        <dbReference type="ChEBI" id="CHEBI:456215"/>
        <dbReference type="EC" id="6.1.1.12"/>
    </reaction>
</comment>
<comment type="function">
    <text evidence="7">Catalyzes the attachment of L-aspartate to tRNA(Asp) in a two-step reaction: L-aspartate is first activated by ATP to form Asp-AMP and then transferred to the acceptor end of tRNA(Asp).</text>
</comment>
<feature type="binding site" evidence="7">
    <location>
        <begin position="226"/>
        <end position="228"/>
    </location>
    <ligand>
        <name>ATP</name>
        <dbReference type="ChEBI" id="CHEBI:30616"/>
    </ligand>
</feature>
<dbReference type="InterPro" id="IPR012340">
    <property type="entry name" value="NA-bd_OB-fold"/>
</dbReference>
<protein>
    <recommendedName>
        <fullName evidence="7">Aspartate--tRNA ligase</fullName>
        <ecNumber evidence="7">6.1.1.12</ecNumber>
    </recommendedName>
    <alternativeName>
        <fullName evidence="7">Aspartyl-tRNA synthetase</fullName>
        <shortName evidence="7">AspRS</shortName>
    </alternativeName>
</protein>
<dbReference type="InterPro" id="IPR045864">
    <property type="entry name" value="aa-tRNA-synth_II/BPL/LPL"/>
</dbReference>
<evidence type="ECO:0000256" key="3">
    <source>
        <dbReference type="ARBA" id="ARBA00022741"/>
    </source>
</evidence>
<evidence type="ECO:0000256" key="1">
    <source>
        <dbReference type="ARBA" id="ARBA00006303"/>
    </source>
</evidence>
<comment type="subunit">
    <text evidence="7">Homodimer.</text>
</comment>
<evidence type="ECO:0000256" key="7">
    <source>
        <dbReference type="HAMAP-Rule" id="MF_00044"/>
    </source>
</evidence>
<organism evidence="9 10">
    <name type="scientific">Amygdalobacter indicium</name>
    <dbReference type="NCBI Taxonomy" id="3029272"/>
    <lineage>
        <taxon>Bacteria</taxon>
        <taxon>Bacillati</taxon>
        <taxon>Bacillota</taxon>
        <taxon>Clostridia</taxon>
        <taxon>Eubacteriales</taxon>
        <taxon>Oscillospiraceae</taxon>
        <taxon>Amygdalobacter</taxon>
    </lineage>
</organism>
<dbReference type="SUPFAM" id="SSF50249">
    <property type="entry name" value="Nucleic acid-binding proteins"/>
    <property type="match status" value="1"/>
</dbReference>
<evidence type="ECO:0000259" key="8">
    <source>
        <dbReference type="PROSITE" id="PS50862"/>
    </source>
</evidence>
<dbReference type="InterPro" id="IPR004365">
    <property type="entry name" value="NA-bd_OB_tRNA"/>
</dbReference>
<dbReference type="SUPFAM" id="SSF55261">
    <property type="entry name" value="GAD domain-like"/>
    <property type="match status" value="1"/>
</dbReference>
<dbReference type="InterPro" id="IPR047089">
    <property type="entry name" value="Asp-tRNA-ligase_1_N"/>
</dbReference>
<gene>
    <name evidence="7 9" type="primary">aspS</name>
    <name evidence="9" type="ORF">PYS61_05480</name>
</gene>
<dbReference type="NCBIfam" id="TIGR00459">
    <property type="entry name" value="aspS_bact"/>
    <property type="match status" value="1"/>
</dbReference>
<sequence length="600" mass="67789">MSSNIKGMQRTCYVAELDKLLVGNTYTLMGWCQKQRNLGGLIFITLRDRSGLLQLVTDDTCSPEVRETAAKVRSEDVLAVKGILRLRSNPNNEMPTGKLELLLQEIRIVAEAETTPFYIEDDVQVKDSLKLQYRYLDLRRPALQKIIMLRSKLTQLTNRFFEEEGFINLETPILGKSTPEGARDYLVPSRIFPGEFFALPQSPQLFKQLLMVAGFDKYIQIARCFRDEDLRADRQPEFTQIDMEMSFVDEDDVMQVAERFIQRVFKELKNVDIKLPLRRMDYKEAMEKYGSDKPDLRFGLELQDISDLAATLDFTVFKNALSAPQGAVKAIKLPHAADLTRKQLDKLAELVKTYRADGLLWLLGSGERSSFAKFITPEFLEAVRGRLEAADDDMIFIVAGNNRKIVNDSLGHLRCELAVQRGLIDPERVSVHWVVDFPLLDYDEQAGRYVAEHHPFTMLKDEDLPLLQTDPLKVRSKAYDMVINGYEAGGGSIRIHEQEIQKQVLQLLGFSPEQAQASFGFLLDAFKYGVPPHGGLAFGMDRLVMLLTGTENIRDVIAFPKVQTSACLMTQAPSEVSKGQLQELGICTAAAKETAANESK</sequence>
<dbReference type="Gene3D" id="3.30.1360.30">
    <property type="entry name" value="GAD-like domain"/>
    <property type="match status" value="1"/>
</dbReference>
<feature type="binding site" evidence="7">
    <location>
        <position position="235"/>
    </location>
    <ligand>
        <name>ATP</name>
        <dbReference type="ChEBI" id="CHEBI:30616"/>
    </ligand>
</feature>
<reference evidence="9 10" key="1">
    <citation type="submission" date="2023-02" db="EMBL/GenBank/DDBJ databases">
        <title>Novel Oscillospiraceae bacterial genomes.</title>
        <authorList>
            <person name="Srinivasan S."/>
            <person name="Austin M.N."/>
            <person name="Fiedler T.L."/>
            <person name="Strenk S.M."/>
            <person name="Agnew K.J."/>
            <person name="Nagana Gowda G.A."/>
            <person name="Raftery D."/>
            <person name="Beamer M.A."/>
            <person name="Achilles S.L."/>
            <person name="Wiesenfeld H.C."/>
            <person name="Fredricks D.N."/>
            <person name="Hillier S.L."/>
        </authorList>
    </citation>
    <scope>NUCLEOTIDE SEQUENCE [LARGE SCALE GENOMIC DNA]</scope>
    <source>
        <strain evidence="9 10">CHIC02 1186E3-8</strain>
    </source>
</reference>
<evidence type="ECO:0000313" key="9">
    <source>
        <dbReference type="EMBL" id="WEG35381.1"/>
    </source>
</evidence>
<name>A0ABY8C3W8_9FIRM</name>
<dbReference type="InterPro" id="IPR004364">
    <property type="entry name" value="Aa-tRNA-synt_II"/>
</dbReference>
<dbReference type="PANTHER" id="PTHR22594">
    <property type="entry name" value="ASPARTYL/LYSYL-TRNA SYNTHETASE"/>
    <property type="match status" value="1"/>
</dbReference>
<dbReference type="Pfam" id="PF02938">
    <property type="entry name" value="GAD"/>
    <property type="match status" value="1"/>
</dbReference>
<dbReference type="RefSeq" id="WP_315571470.1">
    <property type="nucleotide sequence ID" value="NZ_CP118868.1"/>
</dbReference>
<keyword evidence="5 7" id="KW-0648">Protein biosynthesis</keyword>
<dbReference type="CDD" id="cd00777">
    <property type="entry name" value="AspRS_core"/>
    <property type="match status" value="1"/>
</dbReference>
<evidence type="ECO:0000256" key="4">
    <source>
        <dbReference type="ARBA" id="ARBA00022840"/>
    </source>
</evidence>
<feature type="domain" description="Aminoacyl-transfer RNA synthetases class-II family profile" evidence="8">
    <location>
        <begin position="149"/>
        <end position="560"/>
    </location>
</feature>
<accession>A0ABY8C3W8</accession>
<dbReference type="InterPro" id="IPR006195">
    <property type="entry name" value="aa-tRNA-synth_II"/>
</dbReference>
<keyword evidence="4 7" id="KW-0067">ATP-binding</keyword>
<evidence type="ECO:0000256" key="5">
    <source>
        <dbReference type="ARBA" id="ARBA00022917"/>
    </source>
</evidence>
<dbReference type="SUPFAM" id="SSF55681">
    <property type="entry name" value="Class II aaRS and biotin synthetases"/>
    <property type="match status" value="1"/>
</dbReference>
<evidence type="ECO:0000313" key="10">
    <source>
        <dbReference type="Proteomes" id="UP001220478"/>
    </source>
</evidence>
<feature type="binding site" evidence="7">
    <location>
        <position position="487"/>
    </location>
    <ligand>
        <name>ATP</name>
        <dbReference type="ChEBI" id="CHEBI:30616"/>
    </ligand>
</feature>
<dbReference type="Gene3D" id="3.30.930.10">
    <property type="entry name" value="Bira Bifunctional Protein, Domain 2"/>
    <property type="match status" value="1"/>
</dbReference>
<evidence type="ECO:0000256" key="6">
    <source>
        <dbReference type="ARBA" id="ARBA00023146"/>
    </source>
</evidence>
<dbReference type="GO" id="GO:0004815">
    <property type="term" value="F:aspartate-tRNA ligase activity"/>
    <property type="evidence" value="ECO:0007669"/>
    <property type="project" value="UniProtKB-EC"/>
</dbReference>
<feature type="binding site" evidence="7">
    <location>
        <position position="494"/>
    </location>
    <ligand>
        <name>L-aspartate</name>
        <dbReference type="ChEBI" id="CHEBI:29991"/>
    </ligand>
</feature>
<dbReference type="Proteomes" id="UP001220478">
    <property type="component" value="Chromosome"/>
</dbReference>
<dbReference type="Pfam" id="PF01336">
    <property type="entry name" value="tRNA_anti-codon"/>
    <property type="match status" value="1"/>
</dbReference>
<dbReference type="InterPro" id="IPR047090">
    <property type="entry name" value="AspRS_core"/>
</dbReference>
<dbReference type="InterPro" id="IPR004115">
    <property type="entry name" value="GAD-like_sf"/>
</dbReference>
<keyword evidence="7" id="KW-0963">Cytoplasm</keyword>
<feature type="binding site" evidence="7">
    <location>
        <position position="226"/>
    </location>
    <ligand>
        <name>L-aspartate</name>
        <dbReference type="ChEBI" id="CHEBI:29991"/>
    </ligand>
</feature>
<dbReference type="EC" id="6.1.1.12" evidence="7"/>
<keyword evidence="2 7" id="KW-0436">Ligase</keyword>
<dbReference type="PRINTS" id="PR01042">
    <property type="entry name" value="TRNASYNTHASP"/>
</dbReference>
<dbReference type="InterPro" id="IPR004524">
    <property type="entry name" value="Asp-tRNA-ligase_1"/>
</dbReference>
<comment type="caution">
    <text evidence="7">Lacks conserved residue(s) required for the propagation of feature annotation.</text>
</comment>
<dbReference type="PANTHER" id="PTHR22594:SF5">
    <property type="entry name" value="ASPARTATE--TRNA LIGASE, MITOCHONDRIAL"/>
    <property type="match status" value="1"/>
</dbReference>
<proteinExistence type="inferred from homology"/>
<dbReference type="CDD" id="cd04317">
    <property type="entry name" value="EcAspRS_like_N"/>
    <property type="match status" value="1"/>
</dbReference>